<evidence type="ECO:0000256" key="2">
    <source>
        <dbReference type="ARBA" id="ARBA00023002"/>
    </source>
</evidence>
<feature type="region of interest" description="Disordered" evidence="3">
    <location>
        <begin position="192"/>
        <end position="215"/>
    </location>
</feature>
<keyword evidence="2" id="KW-0560">Oxidoreductase</keyword>
<dbReference type="InterPro" id="IPR029039">
    <property type="entry name" value="Flavoprotein-like_sf"/>
</dbReference>
<evidence type="ECO:0000256" key="3">
    <source>
        <dbReference type="SAM" id="MobiDB-lite"/>
    </source>
</evidence>
<dbReference type="InterPro" id="IPR003680">
    <property type="entry name" value="Flavodoxin_fold"/>
</dbReference>
<sequence length="215" mass="24156">MAYRVVMIDGHNAPGRLSGALLDAYAAGLPAGTEIERFCVAEMDFEPDLKGGYTTLIDWEPDLLRLAEAIDASDHLVIAFPMWWGAEPARTKGLIDRLLLPGYAFAYHQDDPWWDRLLEGRSADLIVTMDTPPLFLRLAYGDAVIRRWRGQILGFTGFAPVRVFRFGPVRKGSGARNFDKWTAKLRKAAAGSATLKRKLKRDQAPALERRARRRS</sequence>
<dbReference type="Proteomes" id="UP000265366">
    <property type="component" value="Unassembled WGS sequence"/>
</dbReference>
<feature type="domain" description="Flavodoxin-like fold" evidence="4">
    <location>
        <begin position="4"/>
        <end position="185"/>
    </location>
</feature>
<keyword evidence="6" id="KW-1185">Reference proteome</keyword>
<evidence type="ECO:0000259" key="4">
    <source>
        <dbReference type="Pfam" id="PF02525"/>
    </source>
</evidence>
<dbReference type="OrthoDB" id="9798454at2"/>
<accession>A0A3A1NZ73</accession>
<dbReference type="RefSeq" id="WP_119594715.1">
    <property type="nucleotide sequence ID" value="NZ_QXFM01000140.1"/>
</dbReference>
<dbReference type="Gene3D" id="3.40.50.360">
    <property type="match status" value="1"/>
</dbReference>
<comment type="caution">
    <text evidence="5">The sequence shown here is derived from an EMBL/GenBank/DDBJ whole genome shotgun (WGS) entry which is preliminary data.</text>
</comment>
<dbReference type="PANTHER" id="PTHR10204">
    <property type="entry name" value="NAD P H OXIDOREDUCTASE-RELATED"/>
    <property type="match status" value="1"/>
</dbReference>
<reference evidence="5 6" key="1">
    <citation type="submission" date="2018-08" db="EMBL/GenBank/DDBJ databases">
        <title>Erythrobacter zhengii sp.nov., a bacterium isolated from deep-sea sediment.</title>
        <authorList>
            <person name="Fang C."/>
            <person name="Wu Y.-H."/>
            <person name="Sun C."/>
            <person name="Wang H."/>
            <person name="Cheng H."/>
            <person name="Meng F.-X."/>
            <person name="Wang C.-S."/>
            <person name="Xu X.-W."/>
        </authorList>
    </citation>
    <scope>NUCLEOTIDE SEQUENCE [LARGE SCALE GENOMIC DNA]</scope>
    <source>
        <strain evidence="5 6">CCTCC AB 2015396</strain>
    </source>
</reference>
<evidence type="ECO:0000256" key="1">
    <source>
        <dbReference type="ARBA" id="ARBA00006252"/>
    </source>
</evidence>
<dbReference type="SUPFAM" id="SSF52218">
    <property type="entry name" value="Flavoproteins"/>
    <property type="match status" value="1"/>
</dbReference>
<protein>
    <submittedName>
        <fullName evidence="5">Flavodoxin family protein</fullName>
    </submittedName>
</protein>
<dbReference type="EMBL" id="QXFM01000140">
    <property type="protein sequence ID" value="RIV80982.1"/>
    <property type="molecule type" value="Genomic_DNA"/>
</dbReference>
<comment type="similarity">
    <text evidence="1">Belongs to the NAD(P)H dehydrogenase (quinone) family.</text>
</comment>
<organism evidence="5 6">
    <name type="scientific">Aurantiacibacter xanthus</name>
    <dbReference type="NCBI Taxonomy" id="1784712"/>
    <lineage>
        <taxon>Bacteria</taxon>
        <taxon>Pseudomonadati</taxon>
        <taxon>Pseudomonadota</taxon>
        <taxon>Alphaproteobacteria</taxon>
        <taxon>Sphingomonadales</taxon>
        <taxon>Erythrobacteraceae</taxon>
        <taxon>Aurantiacibacter</taxon>
    </lineage>
</organism>
<evidence type="ECO:0000313" key="5">
    <source>
        <dbReference type="EMBL" id="RIV80982.1"/>
    </source>
</evidence>
<name>A0A3A1NZ73_9SPHN</name>
<evidence type="ECO:0000313" key="6">
    <source>
        <dbReference type="Proteomes" id="UP000265366"/>
    </source>
</evidence>
<proteinExistence type="inferred from homology"/>
<gene>
    <name evidence="5" type="ORF">D2V17_18365</name>
</gene>
<dbReference type="GO" id="GO:0003955">
    <property type="term" value="F:NAD(P)H dehydrogenase (quinone) activity"/>
    <property type="evidence" value="ECO:0007669"/>
    <property type="project" value="TreeGrafter"/>
</dbReference>
<dbReference type="AlphaFoldDB" id="A0A3A1NZ73"/>
<dbReference type="PANTHER" id="PTHR10204:SF34">
    <property type="entry name" value="NAD(P)H DEHYDROGENASE [QUINONE] 1 ISOFORM 1"/>
    <property type="match status" value="1"/>
</dbReference>
<dbReference type="GO" id="GO:0005829">
    <property type="term" value="C:cytosol"/>
    <property type="evidence" value="ECO:0007669"/>
    <property type="project" value="TreeGrafter"/>
</dbReference>
<dbReference type="InterPro" id="IPR051545">
    <property type="entry name" value="NAD(P)H_dehydrogenase_qn"/>
</dbReference>
<dbReference type="Pfam" id="PF02525">
    <property type="entry name" value="Flavodoxin_2"/>
    <property type="match status" value="1"/>
</dbReference>